<proteinExistence type="predicted"/>
<organism evidence="1 2">
    <name type="scientific">Oryza meyeriana var. granulata</name>
    <dbReference type="NCBI Taxonomy" id="110450"/>
    <lineage>
        <taxon>Eukaryota</taxon>
        <taxon>Viridiplantae</taxon>
        <taxon>Streptophyta</taxon>
        <taxon>Embryophyta</taxon>
        <taxon>Tracheophyta</taxon>
        <taxon>Spermatophyta</taxon>
        <taxon>Magnoliopsida</taxon>
        <taxon>Liliopsida</taxon>
        <taxon>Poales</taxon>
        <taxon>Poaceae</taxon>
        <taxon>BOP clade</taxon>
        <taxon>Oryzoideae</taxon>
        <taxon>Oryzeae</taxon>
        <taxon>Oryzinae</taxon>
        <taxon>Oryza</taxon>
        <taxon>Oryza meyeriana</taxon>
    </lineage>
</organism>
<accession>A0A6G1D8I4</accession>
<dbReference type="AlphaFoldDB" id="A0A6G1D8I4"/>
<name>A0A6G1D8I4_9ORYZ</name>
<reference evidence="1 2" key="1">
    <citation type="submission" date="2019-11" db="EMBL/GenBank/DDBJ databases">
        <title>Whole genome sequence of Oryza granulata.</title>
        <authorList>
            <person name="Li W."/>
        </authorList>
    </citation>
    <scope>NUCLEOTIDE SEQUENCE [LARGE SCALE GENOMIC DNA]</scope>
    <source>
        <strain evidence="2">cv. Menghai</strain>
        <tissue evidence="1">Leaf</tissue>
    </source>
</reference>
<dbReference type="EMBL" id="SPHZ02000007">
    <property type="protein sequence ID" value="KAF0908073.1"/>
    <property type="molecule type" value="Genomic_DNA"/>
</dbReference>
<evidence type="ECO:0008006" key="3">
    <source>
        <dbReference type="Google" id="ProtNLM"/>
    </source>
</evidence>
<dbReference type="PROSITE" id="PS00018">
    <property type="entry name" value="EF_HAND_1"/>
    <property type="match status" value="1"/>
</dbReference>
<protein>
    <recommendedName>
        <fullName evidence="3">EF-hand domain-containing protein</fullName>
    </recommendedName>
</protein>
<sequence length="74" mass="8534">MELREAIRRRGARFASLKAWFYLYLADKNGNGFVDDDEIWHLMDLAEKDLKFKMSTSPAAGSTCLLETTYGFYS</sequence>
<dbReference type="InterPro" id="IPR018247">
    <property type="entry name" value="EF_Hand_1_Ca_BS"/>
</dbReference>
<keyword evidence="2" id="KW-1185">Reference proteome</keyword>
<evidence type="ECO:0000313" key="2">
    <source>
        <dbReference type="Proteomes" id="UP000479710"/>
    </source>
</evidence>
<evidence type="ECO:0000313" key="1">
    <source>
        <dbReference type="EMBL" id="KAF0908073.1"/>
    </source>
</evidence>
<dbReference type="OrthoDB" id="26525at2759"/>
<dbReference type="Proteomes" id="UP000479710">
    <property type="component" value="Unassembled WGS sequence"/>
</dbReference>
<comment type="caution">
    <text evidence="1">The sequence shown here is derived from an EMBL/GenBank/DDBJ whole genome shotgun (WGS) entry which is preliminary data.</text>
</comment>
<gene>
    <name evidence="1" type="ORF">E2562_022921</name>
</gene>